<dbReference type="InterPro" id="IPR030184">
    <property type="entry name" value="WAT1-related"/>
</dbReference>
<dbReference type="Proteomes" id="UP000027120">
    <property type="component" value="Unassembled WGS sequence"/>
</dbReference>
<evidence type="ECO:0000256" key="5">
    <source>
        <dbReference type="ARBA" id="ARBA00023136"/>
    </source>
</evidence>
<dbReference type="EMBL" id="KK784873">
    <property type="protein sequence ID" value="KDO86675.1"/>
    <property type="molecule type" value="Genomic_DNA"/>
</dbReference>
<feature type="transmembrane region" description="Helical" evidence="6">
    <location>
        <begin position="69"/>
        <end position="90"/>
    </location>
</feature>
<dbReference type="GO" id="GO:0005886">
    <property type="term" value="C:plasma membrane"/>
    <property type="evidence" value="ECO:0000318"/>
    <property type="project" value="GO_Central"/>
</dbReference>
<evidence type="ECO:0000256" key="2">
    <source>
        <dbReference type="ARBA" id="ARBA00007635"/>
    </source>
</evidence>
<feature type="domain" description="EamA" evidence="7">
    <location>
        <begin position="9"/>
        <end position="150"/>
    </location>
</feature>
<keyword evidence="5 6" id="KW-0472">Membrane</keyword>
<proteinExistence type="inferred from homology"/>
<feature type="transmembrane region" description="Helical" evidence="6">
    <location>
        <begin position="7"/>
        <end position="27"/>
    </location>
</feature>
<dbReference type="eggNOG" id="ENOG502QU0E">
    <property type="taxonomic scope" value="Eukaryota"/>
</dbReference>
<evidence type="ECO:0000256" key="6">
    <source>
        <dbReference type="RuleBase" id="RU363077"/>
    </source>
</evidence>
<keyword evidence="4 6" id="KW-1133">Transmembrane helix</keyword>
<comment type="subcellular location">
    <subcellularLocation>
        <location evidence="1 6">Membrane</location>
        <topology evidence="1 6">Multi-pass membrane protein</topology>
    </subcellularLocation>
</comment>
<feature type="transmembrane region" description="Helical" evidence="6">
    <location>
        <begin position="253"/>
        <end position="274"/>
    </location>
</feature>
<dbReference type="SUPFAM" id="SSF103481">
    <property type="entry name" value="Multidrug resistance efflux transporter EmrE"/>
    <property type="match status" value="2"/>
</dbReference>
<keyword evidence="9" id="KW-1185">Reference proteome</keyword>
<feature type="transmembrane region" description="Helical" evidence="6">
    <location>
        <begin position="281"/>
        <end position="300"/>
    </location>
</feature>
<comment type="similarity">
    <text evidence="2 6">Belongs to the drug/metabolite transporter (DMT) superfamily. Plant drug/metabolite exporter (P-DME) (TC 2.A.7.4) family.</text>
</comment>
<evidence type="ECO:0000313" key="9">
    <source>
        <dbReference type="Proteomes" id="UP000027120"/>
    </source>
</evidence>
<dbReference type="InterPro" id="IPR000620">
    <property type="entry name" value="EamA_dom"/>
</dbReference>
<dbReference type="Pfam" id="PF00892">
    <property type="entry name" value="EamA"/>
    <property type="match status" value="2"/>
</dbReference>
<dbReference type="InterPro" id="IPR037185">
    <property type="entry name" value="EmrE-like"/>
</dbReference>
<evidence type="ECO:0000256" key="1">
    <source>
        <dbReference type="ARBA" id="ARBA00004141"/>
    </source>
</evidence>
<feature type="transmembrane region" description="Helical" evidence="6">
    <location>
        <begin position="217"/>
        <end position="238"/>
    </location>
</feature>
<keyword evidence="3 6" id="KW-0812">Transmembrane</keyword>
<evidence type="ECO:0000313" key="8">
    <source>
        <dbReference type="EMBL" id="KDO86675.1"/>
    </source>
</evidence>
<sequence length="366" mass="40521">MNCHGQWMPVLMMVAVNFGFATVNAFLRKIIDRGLNHLVIVAYRQSISVVFLAPIVYFRERKNRPKLTIHILCQLFFSALIGLTLTQYFLLRGLEYTSATFLCAFLNTVPVITFLLALPFGLEKVNVNGLAGKTKVLGTVVCVGGAVLLTLYKGKLISNPHLPATNYNVTSHAKMMISSKKTERWIIGSIFLIAGCTTWSSWFLMQARIGKRFPCQYSSTTIISFFGAIQSAILSLIIERNLPGWVLKGKLETIGVIYCGMVGSGLCYVGMSWCVKKRGPVFTSAFSPLTQIVVAIFDFSVLRERIYLGSALGSILVIVGMYILLWGKSKEIEEFDQMKQGQAAQQDERCDAASHVIPITSNPTSS</sequence>
<reference evidence="8 9" key="1">
    <citation type="submission" date="2014-04" db="EMBL/GenBank/DDBJ databases">
        <authorList>
            <consortium name="International Citrus Genome Consortium"/>
            <person name="Gmitter F."/>
            <person name="Chen C."/>
            <person name="Farmerie W."/>
            <person name="Harkins T."/>
            <person name="Desany B."/>
            <person name="Mohiuddin M."/>
            <person name="Kodira C."/>
            <person name="Borodovsky M."/>
            <person name="Lomsadze A."/>
            <person name="Burns P."/>
            <person name="Jenkins J."/>
            <person name="Prochnik S."/>
            <person name="Shu S."/>
            <person name="Chapman J."/>
            <person name="Pitluck S."/>
            <person name="Schmutz J."/>
            <person name="Rokhsar D."/>
        </authorList>
    </citation>
    <scope>NUCLEOTIDE SEQUENCE</scope>
</reference>
<gene>
    <name evidence="8" type="ORF">CISIN_1g041425mg</name>
</gene>
<dbReference type="GO" id="GO:0022857">
    <property type="term" value="F:transmembrane transporter activity"/>
    <property type="evidence" value="ECO:0007669"/>
    <property type="project" value="InterPro"/>
</dbReference>
<evidence type="ECO:0000256" key="3">
    <source>
        <dbReference type="ARBA" id="ARBA00022692"/>
    </source>
</evidence>
<accession>A0A067H705</accession>
<name>A0A067H705_CITSI</name>
<protein>
    <recommendedName>
        <fullName evidence="6">WAT1-related protein</fullName>
    </recommendedName>
</protein>
<feature type="transmembrane region" description="Helical" evidence="6">
    <location>
        <begin position="185"/>
        <end position="205"/>
    </location>
</feature>
<feature type="transmembrane region" description="Helical" evidence="6">
    <location>
        <begin position="306"/>
        <end position="325"/>
    </location>
</feature>
<feature type="transmembrane region" description="Helical" evidence="6">
    <location>
        <begin position="134"/>
        <end position="152"/>
    </location>
</feature>
<evidence type="ECO:0000259" key="7">
    <source>
        <dbReference type="Pfam" id="PF00892"/>
    </source>
</evidence>
<feature type="domain" description="EamA" evidence="7">
    <location>
        <begin position="187"/>
        <end position="325"/>
    </location>
</feature>
<dbReference type="PaxDb" id="2711-XP_006491488.1"/>
<organism evidence="8 9">
    <name type="scientific">Citrus sinensis</name>
    <name type="common">Sweet orange</name>
    <name type="synonym">Citrus aurantium var. sinensis</name>
    <dbReference type="NCBI Taxonomy" id="2711"/>
    <lineage>
        <taxon>Eukaryota</taxon>
        <taxon>Viridiplantae</taxon>
        <taxon>Streptophyta</taxon>
        <taxon>Embryophyta</taxon>
        <taxon>Tracheophyta</taxon>
        <taxon>Spermatophyta</taxon>
        <taxon>Magnoliopsida</taxon>
        <taxon>eudicotyledons</taxon>
        <taxon>Gunneridae</taxon>
        <taxon>Pentapetalae</taxon>
        <taxon>rosids</taxon>
        <taxon>malvids</taxon>
        <taxon>Sapindales</taxon>
        <taxon>Rutaceae</taxon>
        <taxon>Aurantioideae</taxon>
        <taxon>Citrus</taxon>
    </lineage>
</organism>
<dbReference type="AlphaFoldDB" id="A0A067H705"/>
<evidence type="ECO:0000256" key="4">
    <source>
        <dbReference type="ARBA" id="ARBA00022989"/>
    </source>
</evidence>
<feature type="transmembrane region" description="Helical" evidence="6">
    <location>
        <begin position="96"/>
        <end position="122"/>
    </location>
</feature>
<dbReference type="PANTHER" id="PTHR31218">
    <property type="entry name" value="WAT1-RELATED PROTEIN"/>
    <property type="match status" value="1"/>
</dbReference>